<dbReference type="Gene3D" id="3.30.420.10">
    <property type="entry name" value="Ribonuclease H-like superfamily/Ribonuclease H"/>
    <property type="match status" value="1"/>
</dbReference>
<dbReference type="EMBL" id="MDET01000023">
    <property type="protein sequence ID" value="OQM74915.1"/>
    <property type="molecule type" value="Genomic_DNA"/>
</dbReference>
<dbReference type="InterPro" id="IPR033390">
    <property type="entry name" value="Rv2179c-like"/>
</dbReference>
<keyword evidence="3" id="KW-1185">Reference proteome</keyword>
<name>A0A1V8RNZ6_9HYPH</name>
<proteinExistence type="predicted"/>
<protein>
    <recommendedName>
        <fullName evidence="1">3'-5' exoribonuclease Rv2179c-like domain-containing protein</fullName>
    </recommendedName>
</protein>
<evidence type="ECO:0000259" key="1">
    <source>
        <dbReference type="Pfam" id="PF16473"/>
    </source>
</evidence>
<organism evidence="2 3">
    <name type="scientific">Manganibacter manganicus</name>
    <dbReference type="NCBI Taxonomy" id="1873176"/>
    <lineage>
        <taxon>Bacteria</taxon>
        <taxon>Pseudomonadati</taxon>
        <taxon>Pseudomonadota</taxon>
        <taxon>Alphaproteobacteria</taxon>
        <taxon>Hyphomicrobiales</taxon>
        <taxon>Phyllobacteriaceae</taxon>
        <taxon>Manganibacter</taxon>
    </lineage>
</organism>
<dbReference type="SUPFAM" id="SSF53098">
    <property type="entry name" value="Ribonuclease H-like"/>
    <property type="match status" value="1"/>
</dbReference>
<evidence type="ECO:0000313" key="3">
    <source>
        <dbReference type="Proteomes" id="UP000191905"/>
    </source>
</evidence>
<dbReference type="STRING" id="1873176.BFN67_04685"/>
<dbReference type="GO" id="GO:0003676">
    <property type="term" value="F:nucleic acid binding"/>
    <property type="evidence" value="ECO:0007669"/>
    <property type="project" value="InterPro"/>
</dbReference>
<dbReference type="InterPro" id="IPR012337">
    <property type="entry name" value="RNaseH-like_sf"/>
</dbReference>
<feature type="domain" description="3'-5' exoribonuclease Rv2179c-like" evidence="1">
    <location>
        <begin position="1"/>
        <end position="168"/>
    </location>
</feature>
<sequence>MIDLETLGTAVNCPVVAVGAVYFDPNTGTLGDTFDAAIDIESAMQFGKASGSTIKWWLGQSDAARQKVVRGRQPSDVVFGAFYDFCLKHGDNVKPWGNGSSFDISILEYAFGRILGKPAPWKFWNVRDCRTIKDLADGIVTFEGKLEGTAHTALDDAKHQANYVSVYWQGLRGVTRTPAPATDTGDLLV</sequence>
<dbReference type="Proteomes" id="UP000191905">
    <property type="component" value="Unassembled WGS sequence"/>
</dbReference>
<accession>A0A1V8RNZ6</accession>
<gene>
    <name evidence="2" type="ORF">BFN67_04685</name>
</gene>
<evidence type="ECO:0000313" key="2">
    <source>
        <dbReference type="EMBL" id="OQM74915.1"/>
    </source>
</evidence>
<dbReference type="InterPro" id="IPR036397">
    <property type="entry name" value="RNaseH_sf"/>
</dbReference>
<dbReference type="Pfam" id="PF16473">
    <property type="entry name" value="Rv2179c-like"/>
    <property type="match status" value="1"/>
</dbReference>
<comment type="caution">
    <text evidence="2">The sequence shown here is derived from an EMBL/GenBank/DDBJ whole genome shotgun (WGS) entry which is preliminary data.</text>
</comment>
<reference evidence="2 3" key="1">
    <citation type="journal article" date="2016" name="Int. J. Syst. Evol. Microbiol.">
        <title>Pseudaminobacter manganicus sp. nov., isolated from sludge of a manganese mine.</title>
        <authorList>
            <person name="Li J."/>
            <person name="Huang J."/>
            <person name="Liao S."/>
            <person name="Wang G."/>
        </authorList>
    </citation>
    <scope>NUCLEOTIDE SEQUENCE [LARGE SCALE GENOMIC DNA]</scope>
    <source>
        <strain evidence="2 3">JH-7</strain>
    </source>
</reference>
<dbReference type="AlphaFoldDB" id="A0A1V8RNZ6"/>